<comment type="subcellular location">
    <subcellularLocation>
        <location evidence="1">Bacterial microcompartment</location>
    </subcellularLocation>
</comment>
<accession>A0A5C5UWR2</accession>
<dbReference type="Proteomes" id="UP000318878">
    <property type="component" value="Unassembled WGS sequence"/>
</dbReference>
<keyword evidence="4" id="KW-1185">Reference proteome</keyword>
<dbReference type="Pfam" id="PF03319">
    <property type="entry name" value="EutN_CcmL"/>
    <property type="match status" value="1"/>
</dbReference>
<dbReference type="EMBL" id="SJPF01000006">
    <property type="protein sequence ID" value="TWT29997.1"/>
    <property type="molecule type" value="Genomic_DNA"/>
</dbReference>
<proteinExistence type="predicted"/>
<sequence>MRIAEIVGKVTLSRVHPSLQGAQLKLAVPLLLSHLRGEKDPLDDEFLVVFDPSSTGVGEQIALSEGGEAAQPFYPEFKPVDAYNAAILDTVHLRDQ</sequence>
<dbReference type="SUPFAM" id="SSF159133">
    <property type="entry name" value="EutN/CcmL-like"/>
    <property type="match status" value="1"/>
</dbReference>
<name>A0A5C5UWR2_9BACT</name>
<evidence type="ECO:0000256" key="2">
    <source>
        <dbReference type="ARBA" id="ARBA00024446"/>
    </source>
</evidence>
<comment type="caution">
    <text evidence="3">The sequence shown here is derived from an EMBL/GenBank/DDBJ whole genome shotgun (WGS) entry which is preliminary data.</text>
</comment>
<dbReference type="PANTHER" id="PTHR36539:SF1">
    <property type="entry name" value="BACTERIAL MICROCOMPARTMENT SHELL VERTEX PROTEIN EUTN"/>
    <property type="match status" value="1"/>
</dbReference>
<evidence type="ECO:0000313" key="3">
    <source>
        <dbReference type="EMBL" id="TWT29997.1"/>
    </source>
</evidence>
<organism evidence="3 4">
    <name type="scientific">Blastopirellula retiformator</name>
    <dbReference type="NCBI Taxonomy" id="2527970"/>
    <lineage>
        <taxon>Bacteria</taxon>
        <taxon>Pseudomonadati</taxon>
        <taxon>Planctomycetota</taxon>
        <taxon>Planctomycetia</taxon>
        <taxon>Pirellulales</taxon>
        <taxon>Pirellulaceae</taxon>
        <taxon>Blastopirellula</taxon>
    </lineage>
</organism>
<dbReference type="Gene3D" id="2.40.50.220">
    <property type="entry name" value="EutN/Ccml"/>
    <property type="match status" value="1"/>
</dbReference>
<keyword evidence="2" id="KW-1283">Bacterial microcompartment</keyword>
<reference evidence="3 4" key="1">
    <citation type="submission" date="2019-02" db="EMBL/GenBank/DDBJ databases">
        <title>Deep-cultivation of Planctomycetes and their phenomic and genomic characterization uncovers novel biology.</title>
        <authorList>
            <person name="Wiegand S."/>
            <person name="Jogler M."/>
            <person name="Boedeker C."/>
            <person name="Pinto D."/>
            <person name="Vollmers J."/>
            <person name="Rivas-Marin E."/>
            <person name="Kohn T."/>
            <person name="Peeters S.H."/>
            <person name="Heuer A."/>
            <person name="Rast P."/>
            <person name="Oberbeckmann S."/>
            <person name="Bunk B."/>
            <person name="Jeske O."/>
            <person name="Meyerdierks A."/>
            <person name="Storesund J.E."/>
            <person name="Kallscheuer N."/>
            <person name="Luecker S."/>
            <person name="Lage O.M."/>
            <person name="Pohl T."/>
            <person name="Merkel B.J."/>
            <person name="Hornburger P."/>
            <person name="Mueller R.-W."/>
            <person name="Bruemmer F."/>
            <person name="Labrenz M."/>
            <person name="Spormann A.M."/>
            <person name="Op Den Camp H."/>
            <person name="Overmann J."/>
            <person name="Amann R."/>
            <person name="Jetten M.S.M."/>
            <person name="Mascher T."/>
            <person name="Medema M.H."/>
            <person name="Devos D.P."/>
            <person name="Kaster A.-K."/>
            <person name="Ovreas L."/>
            <person name="Rohde M."/>
            <person name="Galperin M.Y."/>
            <person name="Jogler C."/>
        </authorList>
    </citation>
    <scope>NUCLEOTIDE SEQUENCE [LARGE SCALE GENOMIC DNA]</scope>
    <source>
        <strain evidence="3 4">Enr8</strain>
    </source>
</reference>
<dbReference type="RefSeq" id="WP_146436198.1">
    <property type="nucleotide sequence ID" value="NZ_SJPF01000006.1"/>
</dbReference>
<dbReference type="AlphaFoldDB" id="A0A5C5UWR2"/>
<dbReference type="GO" id="GO:0031469">
    <property type="term" value="C:bacterial microcompartment"/>
    <property type="evidence" value="ECO:0007669"/>
    <property type="project" value="UniProtKB-SubCell"/>
</dbReference>
<dbReference type="OrthoDB" id="281843at2"/>
<dbReference type="InterPro" id="IPR036677">
    <property type="entry name" value="EutN_CcmL_sf"/>
</dbReference>
<evidence type="ECO:0000313" key="4">
    <source>
        <dbReference type="Proteomes" id="UP000318878"/>
    </source>
</evidence>
<dbReference type="PANTHER" id="PTHR36539">
    <property type="entry name" value="ETHANOLAMINE UTILIZATION PROTEIN EUTN"/>
    <property type="match status" value="1"/>
</dbReference>
<dbReference type="CDD" id="cd01614">
    <property type="entry name" value="EutN_CcmL"/>
    <property type="match status" value="1"/>
</dbReference>
<dbReference type="InterPro" id="IPR004992">
    <property type="entry name" value="EutN_CcmL"/>
</dbReference>
<gene>
    <name evidence="3" type="ORF">Enr8_46540</name>
</gene>
<evidence type="ECO:0000256" key="1">
    <source>
        <dbReference type="ARBA" id="ARBA00024322"/>
    </source>
</evidence>
<dbReference type="PROSITE" id="PS51932">
    <property type="entry name" value="BMV"/>
    <property type="match status" value="1"/>
</dbReference>
<protein>
    <submittedName>
        <fullName evidence="3">Ethanolamine utilization protein EutN/carboxysome</fullName>
    </submittedName>
</protein>